<feature type="compositionally biased region" description="Low complexity" evidence="5">
    <location>
        <begin position="190"/>
        <end position="201"/>
    </location>
</feature>
<feature type="domain" description="RanBP2-type" evidence="6">
    <location>
        <begin position="253"/>
        <end position="284"/>
    </location>
</feature>
<feature type="region of interest" description="Disordered" evidence="5">
    <location>
        <begin position="687"/>
        <end position="706"/>
    </location>
</feature>
<dbReference type="InterPro" id="IPR036443">
    <property type="entry name" value="Znf_RanBP2_sf"/>
</dbReference>
<evidence type="ECO:0000259" key="6">
    <source>
        <dbReference type="PROSITE" id="PS50199"/>
    </source>
</evidence>
<evidence type="ECO:0000256" key="3">
    <source>
        <dbReference type="ARBA" id="ARBA00022833"/>
    </source>
</evidence>
<accession>A0A8H5D408</accession>
<evidence type="ECO:0000313" key="7">
    <source>
        <dbReference type="EMBL" id="KAF5353225.1"/>
    </source>
</evidence>
<feature type="compositionally biased region" description="Polar residues" evidence="5">
    <location>
        <begin position="315"/>
        <end position="326"/>
    </location>
</feature>
<feature type="compositionally biased region" description="Polar residues" evidence="5">
    <location>
        <begin position="531"/>
        <end position="546"/>
    </location>
</feature>
<feature type="compositionally biased region" description="Low complexity" evidence="5">
    <location>
        <begin position="499"/>
        <end position="509"/>
    </location>
</feature>
<feature type="region of interest" description="Disordered" evidence="5">
    <location>
        <begin position="490"/>
        <end position="629"/>
    </location>
</feature>
<feature type="region of interest" description="Disordered" evidence="5">
    <location>
        <begin position="31"/>
        <end position="51"/>
    </location>
</feature>
<feature type="region of interest" description="Disordered" evidence="5">
    <location>
        <begin position="190"/>
        <end position="246"/>
    </location>
</feature>
<dbReference type="Gene3D" id="4.10.1060.10">
    <property type="entry name" value="Zinc finger, RanBP2-type"/>
    <property type="match status" value="2"/>
</dbReference>
<keyword evidence="1" id="KW-0479">Metal-binding</keyword>
<keyword evidence="2 4" id="KW-0863">Zinc-finger</keyword>
<dbReference type="SMART" id="SM00547">
    <property type="entry name" value="ZnF_RBZ"/>
    <property type="match status" value="2"/>
</dbReference>
<feature type="compositionally biased region" description="Polar residues" evidence="5">
    <location>
        <begin position="336"/>
        <end position="357"/>
    </location>
</feature>
<dbReference type="GO" id="GO:0008270">
    <property type="term" value="F:zinc ion binding"/>
    <property type="evidence" value="ECO:0007669"/>
    <property type="project" value="UniProtKB-KW"/>
</dbReference>
<feature type="region of interest" description="Disordered" evidence="5">
    <location>
        <begin position="283"/>
        <end position="362"/>
    </location>
</feature>
<dbReference type="GO" id="GO:0003729">
    <property type="term" value="F:mRNA binding"/>
    <property type="evidence" value="ECO:0007669"/>
    <property type="project" value="TreeGrafter"/>
</dbReference>
<dbReference type="Proteomes" id="UP000559027">
    <property type="component" value="Unassembled WGS sequence"/>
</dbReference>
<evidence type="ECO:0000256" key="1">
    <source>
        <dbReference type="ARBA" id="ARBA00022723"/>
    </source>
</evidence>
<comment type="caution">
    <text evidence="7">The sequence shown here is derived from an EMBL/GenBank/DDBJ whole genome shotgun (WGS) entry which is preliminary data.</text>
</comment>
<evidence type="ECO:0000256" key="2">
    <source>
        <dbReference type="ARBA" id="ARBA00022771"/>
    </source>
</evidence>
<dbReference type="PROSITE" id="PS50199">
    <property type="entry name" value="ZF_RANBP2_2"/>
    <property type="match status" value="1"/>
</dbReference>
<dbReference type="PANTHER" id="PTHR23111:SF40">
    <property type="entry name" value="RNA-BINDING PROTEIN INVOLVED IN HETEROCHROMATIN ASSEMBLY-RELATED"/>
    <property type="match status" value="1"/>
</dbReference>
<feature type="compositionally biased region" description="Polar residues" evidence="5">
    <location>
        <begin position="215"/>
        <end position="224"/>
    </location>
</feature>
<dbReference type="SUPFAM" id="SSF90209">
    <property type="entry name" value="Ran binding protein zinc finger-like"/>
    <property type="match status" value="2"/>
</dbReference>
<dbReference type="OrthoDB" id="448399at2759"/>
<dbReference type="PROSITE" id="PS01358">
    <property type="entry name" value="ZF_RANBP2_1"/>
    <property type="match status" value="2"/>
</dbReference>
<name>A0A8H5D408_9AGAR</name>
<keyword evidence="8" id="KW-1185">Reference proteome</keyword>
<feature type="compositionally biased region" description="Low complexity" evidence="5">
    <location>
        <begin position="615"/>
        <end position="625"/>
    </location>
</feature>
<feature type="compositionally biased region" description="Polar residues" evidence="5">
    <location>
        <begin position="556"/>
        <end position="614"/>
    </location>
</feature>
<evidence type="ECO:0000256" key="4">
    <source>
        <dbReference type="PROSITE-ProRule" id="PRU00322"/>
    </source>
</evidence>
<organism evidence="7 8">
    <name type="scientific">Leucocoprinus leucothites</name>
    <dbReference type="NCBI Taxonomy" id="201217"/>
    <lineage>
        <taxon>Eukaryota</taxon>
        <taxon>Fungi</taxon>
        <taxon>Dikarya</taxon>
        <taxon>Basidiomycota</taxon>
        <taxon>Agaricomycotina</taxon>
        <taxon>Agaricomycetes</taxon>
        <taxon>Agaricomycetidae</taxon>
        <taxon>Agaricales</taxon>
        <taxon>Agaricineae</taxon>
        <taxon>Agaricaceae</taxon>
        <taxon>Leucocoprinus</taxon>
    </lineage>
</organism>
<reference evidence="7 8" key="1">
    <citation type="journal article" date="2020" name="ISME J.">
        <title>Uncovering the hidden diversity of litter-decomposition mechanisms in mushroom-forming fungi.</title>
        <authorList>
            <person name="Floudas D."/>
            <person name="Bentzer J."/>
            <person name="Ahren D."/>
            <person name="Johansson T."/>
            <person name="Persson P."/>
            <person name="Tunlid A."/>
        </authorList>
    </citation>
    <scope>NUCLEOTIDE SEQUENCE [LARGE SCALE GENOMIC DNA]</scope>
    <source>
        <strain evidence="7 8">CBS 146.42</strain>
    </source>
</reference>
<evidence type="ECO:0000313" key="8">
    <source>
        <dbReference type="Proteomes" id="UP000559027"/>
    </source>
</evidence>
<feature type="compositionally biased region" description="Low complexity" evidence="5">
    <location>
        <begin position="287"/>
        <end position="306"/>
    </location>
</feature>
<sequence>MALLSQRLADPLDTVFARLHSFADPTGSSVLLPENRSTVPSPLSSSPNDSDDEGAFGAFAPRLQPLKDTVSPSSDYDSGCHPISAQFIRAAIQAFFATRSRAIKLYNLPPSPEAVLSAVFLPHLTPASFWCIRDEFSGPVGSLVVWAVFSTHDEACAALSLPGLPFAVATALESDLEPFHKLRRFVVRPSLSSSPSSRPPIDISPPPPMLRVSASHPNLLSPSPTIVIEEPRDGSTEYYTLSTNPPNPKTSFRLGDWICPSPNCAAHNFGRNLSCIGCGCPKSTPTPGQQQQNQQPQQLYSSSNNPMPRPGASPRFSNPPNRTTAPVRTGLPAGQTAYSTTFTQPQSSRSMGYQPQVSGPPKTAHPLLTPSGRAFAIGGRVQNVSSDPLSPCIMYWPDNEPFPEQGQIRPSNLAGIPQPPILNTGNKGPISHQPGDWICRKCNYLNWRRRKVCQTCLPYAEGNGDSISAAVQAERIALLTSVLAQTELSQNSPGASLMPQPHQHQQPLPRATSATPPLGRRPFPDMPGASLQPQTNNRLTPQTQPRTVHKSHSHHQLTTPYATHMQASPMSSQYTASSPIYQTSGHRQPSPLYSTGPNKGQVQGSDTQQQHQRYTPSPTSSQRSSPRVRKIETPAPLLPSFLQDIVQSPSLSPTSTITTTTSTSDLPFEDEYEEVMNSRHTFPRIRGVSESRSIGSSSDGGSSSSMMNVSSIWRLDGEESKNLLGFPVSSPPDSNGIPVPGVIGSGRTNSAVHAATI</sequence>
<dbReference type="InterPro" id="IPR001876">
    <property type="entry name" value="Znf_RanBP2"/>
</dbReference>
<dbReference type="EMBL" id="JAACJO010000010">
    <property type="protein sequence ID" value="KAF5353225.1"/>
    <property type="molecule type" value="Genomic_DNA"/>
</dbReference>
<gene>
    <name evidence="7" type="ORF">D9756_008079</name>
</gene>
<keyword evidence="3" id="KW-0862">Zinc</keyword>
<protein>
    <recommendedName>
        <fullName evidence="6">RanBP2-type domain-containing protein</fullName>
    </recommendedName>
</protein>
<proteinExistence type="predicted"/>
<dbReference type="PANTHER" id="PTHR23111">
    <property type="entry name" value="ZINC FINGER PROTEIN"/>
    <property type="match status" value="1"/>
</dbReference>
<evidence type="ECO:0000256" key="5">
    <source>
        <dbReference type="SAM" id="MobiDB-lite"/>
    </source>
</evidence>
<dbReference type="AlphaFoldDB" id="A0A8H5D408"/>